<protein>
    <submittedName>
        <fullName evidence="2">Uncharacterized protein</fullName>
    </submittedName>
</protein>
<keyword evidence="1" id="KW-0812">Transmembrane</keyword>
<comment type="caution">
    <text evidence="2">The sequence shown here is derived from an EMBL/GenBank/DDBJ whole genome shotgun (WGS) entry which is preliminary data.</text>
</comment>
<gene>
    <name evidence="2" type="ORF">Pta02_01090</name>
</gene>
<dbReference type="AlphaFoldDB" id="A0A8J3SRB9"/>
<organism evidence="2 3">
    <name type="scientific">Planobispora takensis</name>
    <dbReference type="NCBI Taxonomy" id="1367882"/>
    <lineage>
        <taxon>Bacteria</taxon>
        <taxon>Bacillati</taxon>
        <taxon>Actinomycetota</taxon>
        <taxon>Actinomycetes</taxon>
        <taxon>Streptosporangiales</taxon>
        <taxon>Streptosporangiaceae</taxon>
        <taxon>Planobispora</taxon>
    </lineage>
</organism>
<sequence>MESWLLRAAEFGGTAARNARAVLPGLAGAALVCWGVALIYVPAALILAGVFLLLLDGRA</sequence>
<evidence type="ECO:0000313" key="2">
    <source>
        <dbReference type="EMBL" id="GIH98100.1"/>
    </source>
</evidence>
<dbReference type="EMBL" id="BOOK01000001">
    <property type="protein sequence ID" value="GIH98100.1"/>
    <property type="molecule type" value="Genomic_DNA"/>
</dbReference>
<feature type="transmembrane region" description="Helical" evidence="1">
    <location>
        <begin position="26"/>
        <end position="55"/>
    </location>
</feature>
<keyword evidence="1" id="KW-0472">Membrane</keyword>
<proteinExistence type="predicted"/>
<accession>A0A8J3SRB9</accession>
<evidence type="ECO:0000256" key="1">
    <source>
        <dbReference type="SAM" id="Phobius"/>
    </source>
</evidence>
<evidence type="ECO:0000313" key="3">
    <source>
        <dbReference type="Proteomes" id="UP000634476"/>
    </source>
</evidence>
<reference evidence="2" key="1">
    <citation type="submission" date="2021-01" db="EMBL/GenBank/DDBJ databases">
        <title>Whole genome shotgun sequence of Planobispora takensis NBRC 109077.</title>
        <authorList>
            <person name="Komaki H."/>
            <person name="Tamura T."/>
        </authorList>
    </citation>
    <scope>NUCLEOTIDE SEQUENCE</scope>
    <source>
        <strain evidence="2">NBRC 109077</strain>
    </source>
</reference>
<keyword evidence="3" id="KW-1185">Reference proteome</keyword>
<keyword evidence="1" id="KW-1133">Transmembrane helix</keyword>
<dbReference type="RefSeq" id="WP_203872603.1">
    <property type="nucleotide sequence ID" value="NZ_BOOK01000001.1"/>
</dbReference>
<dbReference type="Proteomes" id="UP000634476">
    <property type="component" value="Unassembled WGS sequence"/>
</dbReference>
<name>A0A8J3SRB9_9ACTN</name>